<comment type="similarity">
    <text evidence="9">Belongs to the glycosyltransferase group 1 family.</text>
</comment>
<dbReference type="SUPFAM" id="SSF53756">
    <property type="entry name" value="UDP-Glycosyltransferase/glycogen phosphorylase"/>
    <property type="match status" value="1"/>
</dbReference>
<comment type="subcellular location">
    <subcellularLocation>
        <location evidence="9">Cell membrane</location>
    </subcellularLocation>
</comment>
<dbReference type="OrthoDB" id="9789797at2"/>
<dbReference type="EMBL" id="CP040602">
    <property type="protein sequence ID" value="QCU91023.1"/>
    <property type="molecule type" value="Genomic_DNA"/>
</dbReference>
<dbReference type="KEGG" id="thig:FE785_10520"/>
<dbReference type="GO" id="GO:0009244">
    <property type="term" value="P:lipopolysaccharide core region biosynthetic process"/>
    <property type="evidence" value="ECO:0007669"/>
    <property type="project" value="UniProtKB-UniRule"/>
</dbReference>
<feature type="site" description="Transition state stabilizer" evidence="8">
    <location>
        <position position="158"/>
    </location>
</feature>
<evidence type="ECO:0000256" key="9">
    <source>
        <dbReference type="RuleBase" id="RU365103"/>
    </source>
</evidence>
<dbReference type="InterPro" id="IPR038107">
    <property type="entry name" value="Glycos_transf_N_sf"/>
</dbReference>
<gene>
    <name evidence="11" type="ORF">FE785_10520</name>
</gene>
<dbReference type="Proteomes" id="UP000304864">
    <property type="component" value="Chromosome"/>
</dbReference>
<keyword evidence="9" id="KW-1003">Cell membrane</keyword>
<comment type="function">
    <text evidence="9">Involved in lipopolysaccharide (LPS) biosynthesis. Catalyzes the transfer of 3-deoxy-D-manno-octulosonate (Kdo) residue(s) from CMP-Kdo to lipid IV(A), the tetraacyldisaccharide-1,4'-bisphosphate precursor of lipid A.</text>
</comment>
<organism evidence="11 12">
    <name type="scientific">Thiomicrorhabdus sediminis</name>
    <dbReference type="NCBI Taxonomy" id="2580412"/>
    <lineage>
        <taxon>Bacteria</taxon>
        <taxon>Pseudomonadati</taxon>
        <taxon>Pseudomonadota</taxon>
        <taxon>Gammaproteobacteria</taxon>
        <taxon>Thiotrichales</taxon>
        <taxon>Piscirickettsiaceae</taxon>
        <taxon>Thiomicrorhabdus</taxon>
    </lineage>
</organism>
<comment type="catalytic activity">
    <reaction evidence="6 9">
        <text>lipid IVA (E. coli) + CMP-3-deoxy-beta-D-manno-octulosonate = alpha-Kdo-(2-&gt;6)-lipid IVA (E. coli) + CMP + H(+)</text>
        <dbReference type="Rhea" id="RHEA:28066"/>
        <dbReference type="ChEBI" id="CHEBI:15378"/>
        <dbReference type="ChEBI" id="CHEBI:58603"/>
        <dbReference type="ChEBI" id="CHEBI:60364"/>
        <dbReference type="ChEBI" id="CHEBI:60377"/>
        <dbReference type="ChEBI" id="CHEBI:85987"/>
        <dbReference type="EC" id="2.4.99.12"/>
    </reaction>
</comment>
<dbReference type="Gene3D" id="3.40.50.11720">
    <property type="entry name" value="3-Deoxy-D-manno-octulosonic-acid transferase, N-terminal domain"/>
    <property type="match status" value="1"/>
</dbReference>
<keyword evidence="9" id="KW-0448">Lipopolysaccharide biosynthesis</keyword>
<evidence type="ECO:0000256" key="1">
    <source>
        <dbReference type="ARBA" id="ARBA00004713"/>
    </source>
</evidence>
<evidence type="ECO:0000256" key="2">
    <source>
        <dbReference type="ARBA" id="ARBA00012621"/>
    </source>
</evidence>
<dbReference type="AlphaFoldDB" id="A0A4V1HI23"/>
<dbReference type="Pfam" id="PF04413">
    <property type="entry name" value="Glycos_transf_N"/>
    <property type="match status" value="1"/>
</dbReference>
<evidence type="ECO:0000256" key="6">
    <source>
        <dbReference type="ARBA" id="ARBA00049183"/>
    </source>
</evidence>
<evidence type="ECO:0000259" key="10">
    <source>
        <dbReference type="Pfam" id="PF04413"/>
    </source>
</evidence>
<dbReference type="PANTHER" id="PTHR42755">
    <property type="entry name" value="3-DEOXY-MANNO-OCTULOSONATE CYTIDYLYLTRANSFERASE"/>
    <property type="match status" value="1"/>
</dbReference>
<dbReference type="Gene3D" id="3.40.50.2000">
    <property type="entry name" value="Glycogen Phosphorylase B"/>
    <property type="match status" value="1"/>
</dbReference>
<evidence type="ECO:0000256" key="4">
    <source>
        <dbReference type="ARBA" id="ARBA00022679"/>
    </source>
</evidence>
<evidence type="ECO:0000256" key="8">
    <source>
        <dbReference type="PIRSR" id="PIRSR639901-2"/>
    </source>
</evidence>
<reference evidence="11 12" key="1">
    <citation type="submission" date="2019-05" db="EMBL/GenBank/DDBJ databases">
        <title>Thiomicrorhabdus sediminis sp. nov, a novel sulfur-oxidizing bacterium isolated from coastal sediment.</title>
        <authorList>
            <person name="Liu X."/>
        </authorList>
    </citation>
    <scope>NUCLEOTIDE SEQUENCE [LARGE SCALE GENOMIC DNA]</scope>
    <source>
        <strain evidence="11 12">G1</strain>
    </source>
</reference>
<feature type="active site" description="Proton acceptor" evidence="7">
    <location>
        <position position="88"/>
    </location>
</feature>
<evidence type="ECO:0000256" key="5">
    <source>
        <dbReference type="ARBA" id="ARBA00031445"/>
    </source>
</evidence>
<accession>A0A4V1HI23</accession>
<keyword evidence="4 9" id="KW-0808">Transferase</keyword>
<dbReference type="InterPro" id="IPR007507">
    <property type="entry name" value="Glycos_transf_N"/>
</dbReference>
<evidence type="ECO:0000256" key="3">
    <source>
        <dbReference type="ARBA" id="ARBA00019077"/>
    </source>
</evidence>
<dbReference type="GO" id="GO:0009245">
    <property type="term" value="P:lipid A biosynthetic process"/>
    <property type="evidence" value="ECO:0007669"/>
    <property type="project" value="TreeGrafter"/>
</dbReference>
<keyword evidence="12" id="KW-1185">Reference proteome</keyword>
<dbReference type="GO" id="GO:0043842">
    <property type="term" value="F:Kdo transferase activity"/>
    <property type="evidence" value="ECO:0007669"/>
    <property type="project" value="UniProtKB-EC"/>
</dbReference>
<sequence>MLPKLIFQEISRLWKLYSKPAIKPGVVRVIYQLLIRILSPLIALAIIVDAYKRNGGWRFIKQRFGFAYTKPNKNADKVLWIHCASIGEVNAAAPLIEQLLNNTPDQALLVSTNTPTGYQYLKSRFADGVLHVYCPLDYPYAIKRLLNSFAISELWVMETEIWPNLFKIASQQRIVIKILNARLSHKTLQAPSWLKNQYRQSLSRVSRILARSDEEREHFISIGADAKKIEVLGNLKYANRPENSATANKIGQPYIVLASSHDPEEAEISKIWIALQRPELLVIAPRHSKRAKQIARQLGEQQISSVFYSQILARSKPLPTKNQVLIIDRMGQLLSLFSQAKLVIMGGSFVAKGGHNILEPASFARAIITGPDMSDFIDETSQLLTDNGLIQCQDYAQLEQQLKALIDNETARNELGKNAQESLKKQTQILPNYLQALGLQ</sequence>
<dbReference type="EC" id="2.4.99.12" evidence="2 9"/>
<keyword evidence="9" id="KW-0472">Membrane</keyword>
<dbReference type="PANTHER" id="PTHR42755:SF1">
    <property type="entry name" value="3-DEOXY-D-MANNO-OCTULOSONIC ACID TRANSFERASE, MITOCHONDRIAL-RELATED"/>
    <property type="match status" value="1"/>
</dbReference>
<dbReference type="UniPathway" id="UPA00958"/>
<comment type="pathway">
    <text evidence="1 9">Bacterial outer membrane biogenesis; LPS core biosynthesis.</text>
</comment>
<proteinExistence type="inferred from homology"/>
<feature type="domain" description="3-deoxy-D-manno-octulosonic-acid transferase N-terminal" evidence="10">
    <location>
        <begin position="60"/>
        <end position="238"/>
    </location>
</feature>
<feature type="site" description="Transition state stabilizer" evidence="8">
    <location>
        <position position="236"/>
    </location>
</feature>
<evidence type="ECO:0000313" key="11">
    <source>
        <dbReference type="EMBL" id="QCU91023.1"/>
    </source>
</evidence>
<dbReference type="InterPro" id="IPR039901">
    <property type="entry name" value="Kdotransferase"/>
</dbReference>
<evidence type="ECO:0000313" key="12">
    <source>
        <dbReference type="Proteomes" id="UP000304864"/>
    </source>
</evidence>
<protein>
    <recommendedName>
        <fullName evidence="3 9">3-deoxy-D-manno-octulosonic acid transferase</fullName>
        <shortName evidence="9">Kdo transferase</shortName>
        <ecNumber evidence="2 9">2.4.99.12</ecNumber>
    </recommendedName>
    <alternativeName>
        <fullName evidence="5 9">Lipid IV(A) 3-deoxy-D-manno-octulosonic acid transferase</fullName>
    </alternativeName>
</protein>
<dbReference type="GO" id="GO:0005886">
    <property type="term" value="C:plasma membrane"/>
    <property type="evidence" value="ECO:0007669"/>
    <property type="project" value="UniProtKB-SubCell"/>
</dbReference>
<name>A0A4V1HI23_9GAMM</name>
<evidence type="ECO:0000256" key="7">
    <source>
        <dbReference type="PIRSR" id="PIRSR639901-1"/>
    </source>
</evidence>